<evidence type="ECO:0000313" key="6">
    <source>
        <dbReference type="EMBL" id="CAF3811233.1"/>
    </source>
</evidence>
<evidence type="ECO:0000313" key="5">
    <source>
        <dbReference type="EMBL" id="CAF2100940.1"/>
    </source>
</evidence>
<dbReference type="OrthoDB" id="10053863at2759"/>
<dbReference type="EMBL" id="CAJNOV010008027">
    <property type="protein sequence ID" value="CAF1307547.1"/>
    <property type="molecule type" value="Genomic_DNA"/>
</dbReference>
<sequence>MNLLSHDNAQYDEYEHRIRHNGISREQFSNLISSFASVRPLNKIRTTTPNEFFDEWTREEVKYWFQQNNLSDYLLNTLDFVDGSQLITYGKLIIIDSPVHIDQEYDRLRNHIGSDSFHLNEYARLLSGLKKIVNQSKSKEESVSCNIL</sequence>
<dbReference type="Proteomes" id="UP000676336">
    <property type="component" value="Unassembled WGS sequence"/>
</dbReference>
<dbReference type="Proteomes" id="UP000681720">
    <property type="component" value="Unassembled WGS sequence"/>
</dbReference>
<gene>
    <name evidence="6" type="ORF">BYL167_LOCUS3549</name>
    <name evidence="1" type="ORF">CJN711_LOCUS17259</name>
    <name evidence="7" type="ORF">GIL414_LOCUS1978</name>
    <name evidence="2" type="ORF">KQP761_LOCUS15245</name>
    <name evidence="5" type="ORF">MBJ925_LOCUS22268</name>
    <name evidence="10" type="ORF">OVN521_LOCUS9808</name>
    <name evidence="8" type="ORF">SMN809_LOCUS2397</name>
    <name evidence="9" type="ORF">UXM345_LOCUS6651</name>
    <name evidence="3" type="ORF">WKI299_LOCUS14139</name>
    <name evidence="4" type="ORF">XDN619_LOCUS12640</name>
</gene>
<evidence type="ECO:0000313" key="1">
    <source>
        <dbReference type="EMBL" id="CAF1307547.1"/>
    </source>
</evidence>
<dbReference type="Proteomes" id="UP000663856">
    <property type="component" value="Unassembled WGS sequence"/>
</dbReference>
<comment type="caution">
    <text evidence="1">The sequence shown here is derived from an EMBL/GenBank/DDBJ whole genome shotgun (WGS) entry which is preliminary data.</text>
</comment>
<evidence type="ECO:0000313" key="8">
    <source>
        <dbReference type="EMBL" id="CAF3822923.1"/>
    </source>
</evidence>
<dbReference type="EMBL" id="CAJNRE010011369">
    <property type="protein sequence ID" value="CAF2100940.1"/>
    <property type="molecule type" value="Genomic_DNA"/>
</dbReference>
<dbReference type="AlphaFoldDB" id="A0A815E707"/>
<dbReference type="EMBL" id="CAJOBH010000693">
    <property type="protein sequence ID" value="CAF3811233.1"/>
    <property type="molecule type" value="Genomic_DNA"/>
</dbReference>
<dbReference type="EMBL" id="CAJNRF010005431">
    <property type="protein sequence ID" value="CAF2070910.1"/>
    <property type="molecule type" value="Genomic_DNA"/>
</dbReference>
<dbReference type="EMBL" id="CAJOBI010000438">
    <property type="protein sequence ID" value="CAF3822923.1"/>
    <property type="molecule type" value="Genomic_DNA"/>
</dbReference>
<protein>
    <submittedName>
        <fullName evidence="1">Uncharacterized protein</fullName>
    </submittedName>
</protein>
<evidence type="ECO:0000313" key="3">
    <source>
        <dbReference type="EMBL" id="CAF2070910.1"/>
    </source>
</evidence>
<dbReference type="Proteomes" id="UP000663834">
    <property type="component" value="Unassembled WGS sequence"/>
</dbReference>
<evidence type="ECO:0000313" key="9">
    <source>
        <dbReference type="EMBL" id="CAF3831816.1"/>
    </source>
</evidence>
<evidence type="ECO:0000313" key="10">
    <source>
        <dbReference type="EMBL" id="CAF3906743.1"/>
    </source>
</evidence>
<dbReference type="EMBL" id="CAJNOW010007389">
    <property type="protein sequence ID" value="CAF1512639.1"/>
    <property type="molecule type" value="Genomic_DNA"/>
</dbReference>
<dbReference type="EMBL" id="CAJNRG010004963">
    <property type="protein sequence ID" value="CAF2071319.1"/>
    <property type="molecule type" value="Genomic_DNA"/>
</dbReference>
<dbReference type="EMBL" id="CAJOBJ010000358">
    <property type="protein sequence ID" value="CAF3816890.1"/>
    <property type="molecule type" value="Genomic_DNA"/>
</dbReference>
<evidence type="ECO:0000313" key="2">
    <source>
        <dbReference type="EMBL" id="CAF1512639.1"/>
    </source>
</evidence>
<keyword evidence="12" id="KW-1185">Reference proteome</keyword>
<dbReference type="Proteomes" id="UP000663866">
    <property type="component" value="Unassembled WGS sequence"/>
</dbReference>
<reference evidence="1" key="1">
    <citation type="submission" date="2021-02" db="EMBL/GenBank/DDBJ databases">
        <authorList>
            <person name="Nowell W R."/>
        </authorList>
    </citation>
    <scope>NUCLEOTIDE SEQUENCE</scope>
</reference>
<dbReference type="Proteomes" id="UP000663824">
    <property type="component" value="Unassembled WGS sequence"/>
</dbReference>
<evidence type="ECO:0000313" key="4">
    <source>
        <dbReference type="EMBL" id="CAF2071319.1"/>
    </source>
</evidence>
<dbReference type="EMBL" id="CAJOBF010000531">
    <property type="protein sequence ID" value="CAF3831816.1"/>
    <property type="molecule type" value="Genomic_DNA"/>
</dbReference>
<dbReference type="Proteomes" id="UP000663855">
    <property type="component" value="Unassembled WGS sequence"/>
</dbReference>
<dbReference type="Proteomes" id="UP000663842">
    <property type="component" value="Unassembled WGS sequence"/>
</dbReference>
<organism evidence="1 11">
    <name type="scientific">Rotaria magnacalcarata</name>
    <dbReference type="NCBI Taxonomy" id="392030"/>
    <lineage>
        <taxon>Eukaryota</taxon>
        <taxon>Metazoa</taxon>
        <taxon>Spiralia</taxon>
        <taxon>Gnathifera</taxon>
        <taxon>Rotifera</taxon>
        <taxon>Eurotatoria</taxon>
        <taxon>Bdelloidea</taxon>
        <taxon>Philodinida</taxon>
        <taxon>Philodinidae</taxon>
        <taxon>Rotaria</taxon>
    </lineage>
</organism>
<accession>A0A815E707</accession>
<dbReference type="Proteomes" id="UP000663887">
    <property type="component" value="Unassembled WGS sequence"/>
</dbReference>
<evidence type="ECO:0000313" key="12">
    <source>
        <dbReference type="Proteomes" id="UP000663866"/>
    </source>
</evidence>
<evidence type="ECO:0000313" key="7">
    <source>
        <dbReference type="EMBL" id="CAF3816890.1"/>
    </source>
</evidence>
<name>A0A815E707_9BILA</name>
<evidence type="ECO:0000313" key="11">
    <source>
        <dbReference type="Proteomes" id="UP000663855"/>
    </source>
</evidence>
<dbReference type="EMBL" id="CAJOBG010001214">
    <property type="protein sequence ID" value="CAF3906743.1"/>
    <property type="molecule type" value="Genomic_DNA"/>
</dbReference>
<dbReference type="Proteomes" id="UP000681967">
    <property type="component" value="Unassembled WGS sequence"/>
</dbReference>
<proteinExistence type="predicted"/>